<sequence>MAMEREEMHADRGASRRDCRERTMVRWKKRIETAETGSWTRIVIPDLNAWCYRRYGLVDFHLTQMLSGHGCFGEYLQKRKRRDDPGCVDCGAASDDANNVFFRCDRWSRKRRSLEGVIGREFDPKTVVGAMLTGSKDWDAVQSFVNIMQQKREDEERDRQRAEAARQN</sequence>
<keyword evidence="1" id="KW-1185">Reference proteome</keyword>
<accession>A0A8B8F504</accession>
<evidence type="ECO:0000313" key="1">
    <source>
        <dbReference type="Proteomes" id="UP000694846"/>
    </source>
</evidence>
<organism evidence="1 2">
    <name type="scientific">Sipha flava</name>
    <name type="common">yellow sugarcane aphid</name>
    <dbReference type="NCBI Taxonomy" id="143950"/>
    <lineage>
        <taxon>Eukaryota</taxon>
        <taxon>Metazoa</taxon>
        <taxon>Ecdysozoa</taxon>
        <taxon>Arthropoda</taxon>
        <taxon>Hexapoda</taxon>
        <taxon>Insecta</taxon>
        <taxon>Pterygota</taxon>
        <taxon>Neoptera</taxon>
        <taxon>Paraneoptera</taxon>
        <taxon>Hemiptera</taxon>
        <taxon>Sternorrhyncha</taxon>
        <taxon>Aphidomorpha</taxon>
        <taxon>Aphidoidea</taxon>
        <taxon>Aphididae</taxon>
        <taxon>Sipha</taxon>
    </lineage>
</organism>
<name>A0A8B8F504_9HEMI</name>
<dbReference type="RefSeq" id="XP_025405889.1">
    <property type="nucleotide sequence ID" value="XM_025550104.1"/>
</dbReference>
<reference evidence="2" key="1">
    <citation type="submission" date="2025-08" db="UniProtKB">
        <authorList>
            <consortium name="RefSeq"/>
        </authorList>
    </citation>
    <scope>IDENTIFICATION</scope>
    <source>
        <tissue evidence="2">Whole body</tissue>
    </source>
</reference>
<dbReference type="AlphaFoldDB" id="A0A8B8F504"/>
<gene>
    <name evidence="2" type="primary">LOC112680106</name>
</gene>
<dbReference type="GeneID" id="112680106"/>
<evidence type="ECO:0000313" key="2">
    <source>
        <dbReference type="RefSeq" id="XP_025405889.1"/>
    </source>
</evidence>
<proteinExistence type="predicted"/>
<protein>
    <submittedName>
        <fullName evidence="2">Uncharacterized protein LOC112680106</fullName>
    </submittedName>
</protein>
<dbReference type="Proteomes" id="UP000694846">
    <property type="component" value="Unplaced"/>
</dbReference>
<dbReference type="OrthoDB" id="6624020at2759"/>